<comment type="caution">
    <text evidence="1">The sequence shown here is derived from an EMBL/GenBank/DDBJ whole genome shotgun (WGS) entry which is preliminary data.</text>
</comment>
<evidence type="ECO:0000313" key="3">
    <source>
        <dbReference type="Proteomes" id="UP000602510"/>
    </source>
</evidence>
<protein>
    <submittedName>
        <fullName evidence="1">Uncharacterized protein</fullName>
    </submittedName>
</protein>
<gene>
    <name evidence="1" type="ORF">GN244_ATG09532</name>
    <name evidence="2" type="ORF">GN958_ATG20100</name>
</gene>
<name>A0A833WUW6_PHYIN</name>
<dbReference type="Proteomes" id="UP000602510">
    <property type="component" value="Unassembled WGS sequence"/>
</dbReference>
<keyword evidence="3" id="KW-1185">Reference proteome</keyword>
<dbReference type="Proteomes" id="UP000704712">
    <property type="component" value="Unassembled WGS sequence"/>
</dbReference>
<organism evidence="1 3">
    <name type="scientific">Phytophthora infestans</name>
    <name type="common">Potato late blight agent</name>
    <name type="synonym">Botrytis infestans</name>
    <dbReference type="NCBI Taxonomy" id="4787"/>
    <lineage>
        <taxon>Eukaryota</taxon>
        <taxon>Sar</taxon>
        <taxon>Stramenopiles</taxon>
        <taxon>Oomycota</taxon>
        <taxon>Peronosporomycetes</taxon>
        <taxon>Peronosporales</taxon>
        <taxon>Peronosporaceae</taxon>
        <taxon>Phytophthora</taxon>
    </lineage>
</organism>
<sequence length="219" mass="25459">MGRWVAWVNPRVAESNRWHSSRVALVRSSAMLGDHFVSTLRELARASDDDMALARTGQFLNKKLRDFEDETRLLLRLADSARVILLLQRTIASVLGMDDQLERETRDIWDRNLESERTEFIEEIDKILLNEEKLKEEMGDEDQQLHILTLLKHQIDQFSHVLTSRELDVMSEVFDTVAQRGNVIVGTLPRWFATSELEWFRAKPTVVEDGEEQTKTPIK</sequence>
<reference evidence="1" key="1">
    <citation type="submission" date="2020-04" db="EMBL/GenBank/DDBJ databases">
        <title>Hybrid Assembly of Korean Phytophthora infestans isolates.</title>
        <authorList>
            <person name="Prokchorchik M."/>
            <person name="Lee Y."/>
            <person name="Seo J."/>
            <person name="Cho J.-H."/>
            <person name="Park Y.-E."/>
            <person name="Jang D.-C."/>
            <person name="Im J.-S."/>
            <person name="Choi J.-G."/>
            <person name="Park H.-J."/>
            <person name="Lee G.-B."/>
            <person name="Lee Y.-G."/>
            <person name="Hong S.-Y."/>
            <person name="Cho K."/>
            <person name="Sohn K.H."/>
        </authorList>
    </citation>
    <scope>NUCLEOTIDE SEQUENCE</scope>
    <source>
        <strain evidence="1">KR_1_A1</strain>
        <strain evidence="2">KR_2_A2</strain>
    </source>
</reference>
<evidence type="ECO:0000313" key="2">
    <source>
        <dbReference type="EMBL" id="KAF4130646.1"/>
    </source>
</evidence>
<dbReference type="EMBL" id="WSZM01000199">
    <property type="protein sequence ID" value="KAF4038361.1"/>
    <property type="molecule type" value="Genomic_DNA"/>
</dbReference>
<proteinExistence type="predicted"/>
<accession>A0A833WUW6</accession>
<dbReference type="AlphaFoldDB" id="A0A833WUW6"/>
<dbReference type="EMBL" id="JAACNO010002811">
    <property type="protein sequence ID" value="KAF4130646.1"/>
    <property type="molecule type" value="Genomic_DNA"/>
</dbReference>
<evidence type="ECO:0000313" key="1">
    <source>
        <dbReference type="EMBL" id="KAF4038361.1"/>
    </source>
</evidence>